<dbReference type="AlphaFoldDB" id="A0A1Z3N886"/>
<name>A0A1Z3N886_BDEBC</name>
<protein>
    <recommendedName>
        <fullName evidence="4">Outer membrane protein beta-barrel domain-containing protein</fullName>
    </recommendedName>
</protein>
<evidence type="ECO:0000313" key="2">
    <source>
        <dbReference type="EMBL" id="ASD63684.1"/>
    </source>
</evidence>
<reference evidence="2 3" key="1">
    <citation type="submission" date="2017-04" db="EMBL/GenBank/DDBJ databases">
        <title>Whole genome sequence of Bdellovibrio bacteriovorus strain SSB218315.</title>
        <authorList>
            <person name="Oyedara O."/>
            <person name="Rodriguez-Perez M.A."/>
        </authorList>
    </citation>
    <scope>NUCLEOTIDE SEQUENCE [LARGE SCALE GENOMIC DNA]</scope>
    <source>
        <strain evidence="2 3">SSB218315</strain>
    </source>
</reference>
<sequence>MKIQFLTVLAMLMATSVASARQFTLVKGSGYAIEPLYGYETVYRSSPSPHLATCAMYGVRLSAGVDLLSGEAEYSRASDTETFSGTPEKVYHEDENYKLGIRSTYRFNQYFFSSARLGAQATKGFEESTSSGVVTRKDKDLKYNPYAGAQVGVKLGVFSVNLSATMVFRDYSDLSKNDVQHTLSFGVGY</sequence>
<evidence type="ECO:0000313" key="3">
    <source>
        <dbReference type="Proteomes" id="UP000197003"/>
    </source>
</evidence>
<organism evidence="2 3">
    <name type="scientific">Bdellovibrio bacteriovorus</name>
    <dbReference type="NCBI Taxonomy" id="959"/>
    <lineage>
        <taxon>Bacteria</taxon>
        <taxon>Pseudomonadati</taxon>
        <taxon>Bdellovibrionota</taxon>
        <taxon>Bdellovibrionia</taxon>
        <taxon>Bdellovibrionales</taxon>
        <taxon>Pseudobdellovibrionaceae</taxon>
        <taxon>Bdellovibrio</taxon>
    </lineage>
</organism>
<evidence type="ECO:0008006" key="4">
    <source>
        <dbReference type="Google" id="ProtNLM"/>
    </source>
</evidence>
<feature type="signal peptide" evidence="1">
    <location>
        <begin position="1"/>
        <end position="20"/>
    </location>
</feature>
<dbReference type="OrthoDB" id="5292831at2"/>
<dbReference type="RefSeq" id="WP_088565207.1">
    <property type="nucleotide sequence ID" value="NZ_CP020946.1"/>
</dbReference>
<evidence type="ECO:0000256" key="1">
    <source>
        <dbReference type="SAM" id="SignalP"/>
    </source>
</evidence>
<keyword evidence="1" id="KW-0732">Signal</keyword>
<feature type="chain" id="PRO_5012667271" description="Outer membrane protein beta-barrel domain-containing protein" evidence="1">
    <location>
        <begin position="21"/>
        <end position="189"/>
    </location>
</feature>
<gene>
    <name evidence="2" type="ORF">B9G79_08910</name>
</gene>
<dbReference type="EMBL" id="CP020946">
    <property type="protein sequence ID" value="ASD63684.1"/>
    <property type="molecule type" value="Genomic_DNA"/>
</dbReference>
<proteinExistence type="predicted"/>
<accession>A0A1Z3N886</accession>
<dbReference type="Proteomes" id="UP000197003">
    <property type="component" value="Chromosome"/>
</dbReference>